<feature type="region of interest" description="Disordered" evidence="1">
    <location>
        <begin position="1"/>
        <end position="294"/>
    </location>
</feature>
<dbReference type="PANTHER" id="PTHR23146">
    <property type="entry name" value="LEO1 PROTEIN"/>
    <property type="match status" value="1"/>
</dbReference>
<feature type="compositionally biased region" description="Acidic residues" evidence="1">
    <location>
        <begin position="592"/>
        <end position="611"/>
    </location>
</feature>
<evidence type="ECO:0008006" key="4">
    <source>
        <dbReference type="Google" id="ProtNLM"/>
    </source>
</evidence>
<feature type="compositionally biased region" description="Acidic residues" evidence="1">
    <location>
        <begin position="58"/>
        <end position="68"/>
    </location>
</feature>
<dbReference type="RefSeq" id="XP_048556800.1">
    <property type="nucleotide sequence ID" value="XM_048700843.1"/>
</dbReference>
<gene>
    <name evidence="2" type="primary">LOC125537526</name>
</gene>
<dbReference type="GO" id="GO:1990269">
    <property type="term" value="F:RNA polymerase II C-terminal domain phosphoserine binding"/>
    <property type="evidence" value="ECO:0007669"/>
    <property type="project" value="TreeGrafter"/>
</dbReference>
<dbReference type="Pfam" id="PF04004">
    <property type="entry name" value="Leo1"/>
    <property type="match status" value="1"/>
</dbReference>
<feature type="compositionally biased region" description="Acidic residues" evidence="1">
    <location>
        <begin position="84"/>
        <end position="113"/>
    </location>
</feature>
<feature type="compositionally biased region" description="Basic and acidic residues" evidence="1">
    <location>
        <begin position="127"/>
        <end position="140"/>
    </location>
</feature>
<feature type="compositionally biased region" description="Basic and acidic residues" evidence="1">
    <location>
        <begin position="258"/>
        <end position="276"/>
    </location>
</feature>
<dbReference type="Gramene" id="TuG1812G0200002983.01.T01">
    <property type="protein sequence ID" value="TuG1812G0200002983.01.T01"/>
    <property type="gene ID" value="TuG1812G0200002983.01"/>
</dbReference>
<feature type="compositionally biased region" description="Basic and acidic residues" evidence="1">
    <location>
        <begin position="1"/>
        <end position="15"/>
    </location>
</feature>
<feature type="compositionally biased region" description="Basic and acidic residues" evidence="1">
    <location>
        <begin position="446"/>
        <end position="461"/>
    </location>
</feature>
<dbReference type="GeneID" id="125537526"/>
<dbReference type="EnsemblPlants" id="TuG1812G0200002983.01.T01">
    <property type="protein sequence ID" value="TuG1812G0200002983.01.T01"/>
    <property type="gene ID" value="TuG1812G0200002983.01"/>
</dbReference>
<reference evidence="3" key="1">
    <citation type="journal article" date="2013" name="Nature">
        <title>Draft genome of the wheat A-genome progenitor Triticum urartu.</title>
        <authorList>
            <person name="Ling H.Q."/>
            <person name="Zhao S."/>
            <person name="Liu D."/>
            <person name="Wang J."/>
            <person name="Sun H."/>
            <person name="Zhang C."/>
            <person name="Fan H."/>
            <person name="Li D."/>
            <person name="Dong L."/>
            <person name="Tao Y."/>
            <person name="Gao C."/>
            <person name="Wu H."/>
            <person name="Li Y."/>
            <person name="Cui Y."/>
            <person name="Guo X."/>
            <person name="Zheng S."/>
            <person name="Wang B."/>
            <person name="Yu K."/>
            <person name="Liang Q."/>
            <person name="Yang W."/>
            <person name="Lou X."/>
            <person name="Chen J."/>
            <person name="Feng M."/>
            <person name="Jian J."/>
            <person name="Zhang X."/>
            <person name="Luo G."/>
            <person name="Jiang Y."/>
            <person name="Liu J."/>
            <person name="Wang Z."/>
            <person name="Sha Y."/>
            <person name="Zhang B."/>
            <person name="Wu H."/>
            <person name="Tang D."/>
            <person name="Shen Q."/>
            <person name="Xue P."/>
            <person name="Zou S."/>
            <person name="Wang X."/>
            <person name="Liu X."/>
            <person name="Wang F."/>
            <person name="Yang Y."/>
            <person name="An X."/>
            <person name="Dong Z."/>
            <person name="Zhang K."/>
            <person name="Zhang X."/>
            <person name="Luo M.C."/>
            <person name="Dvorak J."/>
            <person name="Tong Y."/>
            <person name="Wang J."/>
            <person name="Yang H."/>
            <person name="Li Z."/>
            <person name="Wang D."/>
            <person name="Zhang A."/>
            <person name="Wang J."/>
        </authorList>
    </citation>
    <scope>NUCLEOTIDE SEQUENCE</scope>
    <source>
        <strain evidence="3">cv. G1812</strain>
    </source>
</reference>
<reference evidence="2" key="2">
    <citation type="submission" date="2018-03" db="EMBL/GenBank/DDBJ databases">
        <title>The Triticum urartu genome reveals the dynamic nature of wheat genome evolution.</title>
        <authorList>
            <person name="Ling H."/>
            <person name="Ma B."/>
            <person name="Shi X."/>
            <person name="Liu H."/>
            <person name="Dong L."/>
            <person name="Sun H."/>
            <person name="Cao Y."/>
            <person name="Gao Q."/>
            <person name="Zheng S."/>
            <person name="Li Y."/>
            <person name="Yu Y."/>
            <person name="Du H."/>
            <person name="Qi M."/>
            <person name="Li Y."/>
            <person name="Yu H."/>
            <person name="Cui Y."/>
            <person name="Wang N."/>
            <person name="Chen C."/>
            <person name="Wu H."/>
            <person name="Zhao Y."/>
            <person name="Zhang J."/>
            <person name="Li Y."/>
            <person name="Zhou W."/>
            <person name="Zhang B."/>
            <person name="Hu W."/>
            <person name="Eijk M."/>
            <person name="Tang J."/>
            <person name="Witsenboer H."/>
            <person name="Zhao S."/>
            <person name="Li Z."/>
            <person name="Zhang A."/>
            <person name="Wang D."/>
            <person name="Liang C."/>
        </authorList>
    </citation>
    <scope>NUCLEOTIDE SEQUENCE [LARGE SCALE GENOMIC DNA]</scope>
    <source>
        <strain evidence="2">cv. G1812</strain>
    </source>
</reference>
<name>A0A8R7THM4_TRIUA</name>
<keyword evidence="3" id="KW-1185">Reference proteome</keyword>
<reference evidence="2" key="3">
    <citation type="submission" date="2022-06" db="UniProtKB">
        <authorList>
            <consortium name="EnsemblPlants"/>
        </authorList>
    </citation>
    <scope>IDENTIFICATION</scope>
</reference>
<evidence type="ECO:0000313" key="3">
    <source>
        <dbReference type="Proteomes" id="UP000015106"/>
    </source>
</evidence>
<feature type="region of interest" description="Disordered" evidence="1">
    <location>
        <begin position="533"/>
        <end position="661"/>
    </location>
</feature>
<feature type="compositionally biased region" description="Acidic residues" evidence="1">
    <location>
        <begin position="231"/>
        <end position="243"/>
    </location>
</feature>
<dbReference type="InterPro" id="IPR007149">
    <property type="entry name" value="Leo1"/>
</dbReference>
<dbReference type="Proteomes" id="UP000015106">
    <property type="component" value="Chromosome 2"/>
</dbReference>
<organism evidence="2 3">
    <name type="scientific">Triticum urartu</name>
    <name type="common">Red wild einkorn</name>
    <name type="synonym">Crithodium urartu</name>
    <dbReference type="NCBI Taxonomy" id="4572"/>
    <lineage>
        <taxon>Eukaryota</taxon>
        <taxon>Viridiplantae</taxon>
        <taxon>Streptophyta</taxon>
        <taxon>Embryophyta</taxon>
        <taxon>Tracheophyta</taxon>
        <taxon>Spermatophyta</taxon>
        <taxon>Magnoliopsida</taxon>
        <taxon>Liliopsida</taxon>
        <taxon>Poales</taxon>
        <taxon>Poaceae</taxon>
        <taxon>BOP clade</taxon>
        <taxon>Pooideae</taxon>
        <taxon>Triticodae</taxon>
        <taxon>Triticeae</taxon>
        <taxon>Triticinae</taxon>
        <taxon>Triticum</taxon>
    </lineage>
</organism>
<dbReference type="GO" id="GO:0006368">
    <property type="term" value="P:transcription elongation by RNA polymerase II"/>
    <property type="evidence" value="ECO:0007669"/>
    <property type="project" value="InterPro"/>
</dbReference>
<feature type="region of interest" description="Disordered" evidence="1">
    <location>
        <begin position="446"/>
        <end position="516"/>
    </location>
</feature>
<sequence length="661" mass="75495">MAGGDRERDVEEETRNQMMQNLFGDQSEDEEEDDPIEVADDDDQGPPQQMQRHRQVLDQEEDEEEEDEGRSHGPAHDAYHSEEGEGEAENGGEGEAEGEGESEGQLGMEEESETEAHPADLDQGESDPEKVQSSPERELSDGVMQTDARGMDSEEDGYEQQAVPSRRREVVASESEGSEDNYYAGQAPEDEEAPQRKPSSPMEEERDHEVVRDVFGDSDEDEPAPYHAPDEIDEDSNPMEDELQYEKDLQPDDVVADDDIRYDSDDNHEPKTKEKPVGPPLNLVVPRQQPPARPDRMNVIKVSNIMGIDPRPFDPKTYVEEDVYVTDESGTKKKIRLEDNIVRWRTVKNSDGTTSVESNARFVKWKDGTMQLLIGNEVLDISVHEANHDQSHLFLRSGKGVLQSQGRLLQKMRFMPSSLSSKSHRLLTALVDSQNKKTVKMQKWYDAKDPERVKQEKERAEGQSIRAHSILQRKREKVNRKYTQPARQRRQLSPGFLEDALDEDEETDNHYSSRRMASRGRFEDDLEAEALGERRIINAKKSNMSRGVPRKPSFPPSRSARRQEYSESEREESEYETEGEDIEHSPTGGREELDEEDEYEEDPEPMSDEGIQEPKRKRESAVGGSQRRREVDSDEDSPPRKQAATVHRRKGVVFESDDEDE</sequence>
<evidence type="ECO:0000313" key="2">
    <source>
        <dbReference type="EnsemblPlants" id="TuG1812G0200002983.01.T01"/>
    </source>
</evidence>
<protein>
    <recommendedName>
        <fullName evidence="4">RNA polymerase-associated protein LEO1</fullName>
    </recommendedName>
</protein>
<dbReference type="PANTHER" id="PTHR23146:SF0">
    <property type="entry name" value="RNA POLYMERASE-ASSOCIATED PROTEIN LEO1"/>
    <property type="match status" value="1"/>
</dbReference>
<feature type="compositionally biased region" description="Basic and acidic residues" evidence="1">
    <location>
        <begin position="69"/>
        <end position="83"/>
    </location>
</feature>
<feature type="compositionally biased region" description="Acidic residues" evidence="1">
    <location>
        <begin position="26"/>
        <end position="44"/>
    </location>
</feature>
<proteinExistence type="predicted"/>
<evidence type="ECO:0000256" key="1">
    <source>
        <dbReference type="SAM" id="MobiDB-lite"/>
    </source>
</evidence>
<dbReference type="GO" id="GO:0016593">
    <property type="term" value="C:Cdc73/Paf1 complex"/>
    <property type="evidence" value="ECO:0007669"/>
    <property type="project" value="InterPro"/>
</dbReference>
<feature type="compositionally biased region" description="Acidic residues" evidence="1">
    <location>
        <begin position="569"/>
        <end position="581"/>
    </location>
</feature>
<feature type="compositionally biased region" description="Basic and acidic residues" evidence="1">
    <location>
        <begin position="203"/>
        <end position="215"/>
    </location>
</feature>
<feature type="compositionally biased region" description="Basic residues" evidence="1">
    <location>
        <begin position="471"/>
        <end position="480"/>
    </location>
</feature>
<accession>A0A8R7THM4</accession>
<dbReference type="GO" id="GO:0032968">
    <property type="term" value="P:positive regulation of transcription elongation by RNA polymerase II"/>
    <property type="evidence" value="ECO:0007669"/>
    <property type="project" value="TreeGrafter"/>
</dbReference>
<dbReference type="AlphaFoldDB" id="A0A8R7THM4"/>